<evidence type="ECO:0000313" key="2">
    <source>
        <dbReference type="Proteomes" id="UP001187192"/>
    </source>
</evidence>
<comment type="caution">
    <text evidence="1">The sequence shown here is derived from an EMBL/GenBank/DDBJ whole genome shotgun (WGS) entry which is preliminary data.</text>
</comment>
<proteinExistence type="predicted"/>
<dbReference type="Proteomes" id="UP001187192">
    <property type="component" value="Unassembled WGS sequence"/>
</dbReference>
<sequence>MGILDGEEEINLVGDEDSIWRLLTEHRTNKAWPNLEQMMTISNGYWTIVGEQTVHFDGGSD</sequence>
<protein>
    <submittedName>
        <fullName evidence="1">Uncharacterized protein</fullName>
    </submittedName>
</protein>
<accession>A0AA88ED96</accession>
<dbReference type="AlphaFoldDB" id="A0AA88ED96"/>
<gene>
    <name evidence="1" type="ORF">TIFTF001_038992</name>
</gene>
<dbReference type="EMBL" id="BTGU01000978">
    <property type="protein sequence ID" value="GMN69946.1"/>
    <property type="molecule type" value="Genomic_DNA"/>
</dbReference>
<organism evidence="1 2">
    <name type="scientific">Ficus carica</name>
    <name type="common">Common fig</name>
    <dbReference type="NCBI Taxonomy" id="3494"/>
    <lineage>
        <taxon>Eukaryota</taxon>
        <taxon>Viridiplantae</taxon>
        <taxon>Streptophyta</taxon>
        <taxon>Embryophyta</taxon>
        <taxon>Tracheophyta</taxon>
        <taxon>Spermatophyta</taxon>
        <taxon>Magnoliopsida</taxon>
        <taxon>eudicotyledons</taxon>
        <taxon>Gunneridae</taxon>
        <taxon>Pentapetalae</taxon>
        <taxon>rosids</taxon>
        <taxon>fabids</taxon>
        <taxon>Rosales</taxon>
        <taxon>Moraceae</taxon>
        <taxon>Ficeae</taxon>
        <taxon>Ficus</taxon>
    </lineage>
</organism>
<evidence type="ECO:0000313" key="1">
    <source>
        <dbReference type="EMBL" id="GMN69946.1"/>
    </source>
</evidence>
<name>A0AA88ED96_FICCA</name>
<reference evidence="1" key="1">
    <citation type="submission" date="2023-07" db="EMBL/GenBank/DDBJ databases">
        <title>draft genome sequence of fig (Ficus carica).</title>
        <authorList>
            <person name="Takahashi T."/>
            <person name="Nishimura K."/>
        </authorList>
    </citation>
    <scope>NUCLEOTIDE SEQUENCE</scope>
</reference>
<keyword evidence="2" id="KW-1185">Reference proteome</keyword>